<evidence type="ECO:0000313" key="1">
    <source>
        <dbReference type="EMBL" id="SVD69584.1"/>
    </source>
</evidence>
<accession>A0A382XFF5</accession>
<gene>
    <name evidence="1" type="ORF">METZ01_LOCUS422438</name>
</gene>
<name>A0A382XFF5_9ZZZZ</name>
<dbReference type="EMBL" id="UINC01167207">
    <property type="protein sequence ID" value="SVD69584.1"/>
    <property type="molecule type" value="Genomic_DNA"/>
</dbReference>
<dbReference type="AlphaFoldDB" id="A0A382XFF5"/>
<feature type="non-terminal residue" evidence="1">
    <location>
        <position position="86"/>
    </location>
</feature>
<reference evidence="1" key="1">
    <citation type="submission" date="2018-05" db="EMBL/GenBank/DDBJ databases">
        <authorList>
            <person name="Lanie J.A."/>
            <person name="Ng W.-L."/>
            <person name="Kazmierczak K.M."/>
            <person name="Andrzejewski T.M."/>
            <person name="Davidsen T.M."/>
            <person name="Wayne K.J."/>
            <person name="Tettelin H."/>
            <person name="Glass J.I."/>
            <person name="Rusch D."/>
            <person name="Podicherti R."/>
            <person name="Tsui H.-C.T."/>
            <person name="Winkler M.E."/>
        </authorList>
    </citation>
    <scope>NUCLEOTIDE SEQUENCE</scope>
</reference>
<protein>
    <submittedName>
        <fullName evidence="1">Uncharacterized protein</fullName>
    </submittedName>
</protein>
<sequence>MNVPRYESVWGSPLNKLAVCGCSVSDRTLVKYAWGDYLAASLDVEYLHFAGGAGSDKRGFRLLVQAIQKGEVNSNTLVLFQPAECT</sequence>
<organism evidence="1">
    <name type="scientific">marine metagenome</name>
    <dbReference type="NCBI Taxonomy" id="408172"/>
    <lineage>
        <taxon>unclassified sequences</taxon>
        <taxon>metagenomes</taxon>
        <taxon>ecological metagenomes</taxon>
    </lineage>
</organism>
<proteinExistence type="predicted"/>